<comment type="caution">
    <text evidence="2">The sequence shown here is derived from an EMBL/GenBank/DDBJ whole genome shotgun (WGS) entry which is preliminary data.</text>
</comment>
<feature type="compositionally biased region" description="Polar residues" evidence="1">
    <location>
        <begin position="718"/>
        <end position="729"/>
    </location>
</feature>
<evidence type="ECO:0000256" key="1">
    <source>
        <dbReference type="SAM" id="MobiDB-lite"/>
    </source>
</evidence>
<protein>
    <submittedName>
        <fullName evidence="2">Uncharacterized protein</fullName>
    </submittedName>
</protein>
<dbReference type="OrthoDB" id="3029913at2759"/>
<feature type="region of interest" description="Disordered" evidence="1">
    <location>
        <begin position="718"/>
        <end position="739"/>
    </location>
</feature>
<reference evidence="2" key="1">
    <citation type="submission" date="2020-03" db="EMBL/GenBank/DDBJ databases">
        <title>Draft Genome Sequence of Cylindrodendrum hubeiense.</title>
        <authorList>
            <person name="Buettner E."/>
            <person name="Kellner H."/>
        </authorList>
    </citation>
    <scope>NUCLEOTIDE SEQUENCE</scope>
    <source>
        <strain evidence="2">IHI 201604</strain>
    </source>
</reference>
<keyword evidence="3" id="KW-1185">Reference proteome</keyword>
<sequence>METPYNLPSALLHSFYPPNLQRVPAETLPHIIVNGAVPREREPDAPPQPEEEEPLPWLALLLFKDDSELVVPLEVVDATHVATGTRSIRLPPSTVAAKFGGRHTVSHPEELGDAEFIFLQATIFKSYFEDQTKPDNTEQDKPDLSRYKHLVHVKEVGVGPSGDPIKVSTVLAHRIRPPAPGPPQKMIAHLVSLEGVSNIAFKETANADAVFALVSLCSWGFEWDTIGATEEHDIFKELQAQVQPLRLSNPTPVPENASTAQKWIRAQVDNGYTMVRHRGVTGETSMALFRGPLVPALEMRAQIRPSMYGTDLQVLDAETEVLDVSYSKAWDLGRSVAAREPQFSRALATVRRRLFLLATTSKAPDGSGSGTAVPDEVDEVLGKLAERFKGGVSDKLAGVSDKGSRRWVMEPSAKNTELSAAELQRNLAYVGKTFVKPHVIELATLDAAATPKSVSIEGMREVIEWVMSNIFSLKMIPAQYLFPDPAVLAIEHIMAFFIDDNWIDSMVDGALSLGNTVGGTVDAVRDEIRQAINVYIKHRRSESLQIARQGFVIRSGCIEALPDLQLKPEAAVVLSTRNQDMLMCLFDPDKCNVGEKIQMELSQPPHQVRFGVTKLQDGLLEQSFPLEAFRKDATIVITGLRERTWKKIPEPQTTPELLVSVLNFDTGILMPAELATAHANVAKEVLGQNFQPLDDNSKSVYLAAHLNDRPSSLNIQFEPSQGRSSSSRQLFPDQTPVSV</sequence>
<evidence type="ECO:0000313" key="2">
    <source>
        <dbReference type="EMBL" id="KAF7555249.1"/>
    </source>
</evidence>
<gene>
    <name evidence="2" type="ORF">G7Z17_g2325</name>
</gene>
<dbReference type="AlphaFoldDB" id="A0A9P5HL21"/>
<organism evidence="2 3">
    <name type="scientific">Cylindrodendrum hubeiense</name>
    <dbReference type="NCBI Taxonomy" id="595255"/>
    <lineage>
        <taxon>Eukaryota</taxon>
        <taxon>Fungi</taxon>
        <taxon>Dikarya</taxon>
        <taxon>Ascomycota</taxon>
        <taxon>Pezizomycotina</taxon>
        <taxon>Sordariomycetes</taxon>
        <taxon>Hypocreomycetidae</taxon>
        <taxon>Hypocreales</taxon>
        <taxon>Nectriaceae</taxon>
        <taxon>Cylindrodendrum</taxon>
    </lineage>
</organism>
<evidence type="ECO:0000313" key="3">
    <source>
        <dbReference type="Proteomes" id="UP000722485"/>
    </source>
</evidence>
<name>A0A9P5HL21_9HYPO</name>
<dbReference type="Proteomes" id="UP000722485">
    <property type="component" value="Unassembled WGS sequence"/>
</dbReference>
<accession>A0A9P5HL21</accession>
<dbReference type="EMBL" id="JAANBB010000022">
    <property type="protein sequence ID" value="KAF7555249.1"/>
    <property type="molecule type" value="Genomic_DNA"/>
</dbReference>
<proteinExistence type="predicted"/>